<evidence type="ECO:0000256" key="1">
    <source>
        <dbReference type="SAM" id="MobiDB-lite"/>
    </source>
</evidence>
<organism evidence="2 3">
    <name type="scientific">Desulfamplus magnetovallimortis</name>
    <dbReference type="NCBI Taxonomy" id="1246637"/>
    <lineage>
        <taxon>Bacteria</taxon>
        <taxon>Pseudomonadati</taxon>
        <taxon>Thermodesulfobacteriota</taxon>
        <taxon>Desulfobacteria</taxon>
        <taxon>Desulfobacterales</taxon>
        <taxon>Desulfobacteraceae</taxon>
        <taxon>Desulfamplus</taxon>
    </lineage>
</organism>
<dbReference type="EMBL" id="FWEV01000175">
    <property type="protein sequence ID" value="SLM30984.1"/>
    <property type="molecule type" value="Genomic_DNA"/>
</dbReference>
<evidence type="ECO:0000313" key="3">
    <source>
        <dbReference type="Proteomes" id="UP000191931"/>
    </source>
</evidence>
<feature type="region of interest" description="Disordered" evidence="1">
    <location>
        <begin position="23"/>
        <end position="49"/>
    </location>
</feature>
<keyword evidence="3" id="KW-1185">Reference proteome</keyword>
<proteinExistence type="predicted"/>
<accession>A0A1W1HEQ6</accession>
<dbReference type="Proteomes" id="UP000191931">
    <property type="component" value="Unassembled WGS sequence"/>
</dbReference>
<evidence type="ECO:0000313" key="2">
    <source>
        <dbReference type="EMBL" id="SLM30984.1"/>
    </source>
</evidence>
<sequence>MNEQIKNMDLLDVDVNMNLNLKKNTQQTGTSSFENHSCFDNRSRELRKK</sequence>
<feature type="compositionally biased region" description="Polar residues" evidence="1">
    <location>
        <begin position="23"/>
        <end position="36"/>
    </location>
</feature>
<protein>
    <submittedName>
        <fullName evidence="2">Uncharacterized protein</fullName>
    </submittedName>
</protein>
<name>A0A1W1HEQ6_9BACT</name>
<reference evidence="2 3" key="1">
    <citation type="submission" date="2017-03" db="EMBL/GenBank/DDBJ databases">
        <authorList>
            <person name="Afonso C.L."/>
            <person name="Miller P.J."/>
            <person name="Scott M.A."/>
            <person name="Spackman E."/>
            <person name="Goraichik I."/>
            <person name="Dimitrov K.M."/>
            <person name="Suarez D.L."/>
            <person name="Swayne D.E."/>
        </authorList>
    </citation>
    <scope>NUCLEOTIDE SEQUENCE [LARGE SCALE GENOMIC DNA]</scope>
    <source>
        <strain evidence="2">PRJEB14757</strain>
    </source>
</reference>
<dbReference type="STRING" id="1246637.MTBBW1_2560025"/>
<feature type="compositionally biased region" description="Basic and acidic residues" evidence="1">
    <location>
        <begin position="37"/>
        <end position="49"/>
    </location>
</feature>
<dbReference type="AlphaFoldDB" id="A0A1W1HEQ6"/>
<gene>
    <name evidence="2" type="ORF">MTBBW1_2560025</name>
</gene>